<proteinExistence type="predicted"/>
<evidence type="ECO:0000313" key="3">
    <source>
        <dbReference type="Proteomes" id="UP000322667"/>
    </source>
</evidence>
<accession>A0A5D2JPG0</accession>
<name>A0A5D2JPG0_GOSTO</name>
<feature type="compositionally biased region" description="Basic and acidic residues" evidence="1">
    <location>
        <begin position="1"/>
        <end position="16"/>
    </location>
</feature>
<sequence>MAPMARKDAEGTEAHVRGTTRRCGSCEGRACSAGGTCVGKRRWELLGFSASDFCFGLYGDLG</sequence>
<organism evidence="2 3">
    <name type="scientific">Gossypium tomentosum</name>
    <name type="common">Hawaiian cotton</name>
    <name type="synonym">Gossypium sandvicense</name>
    <dbReference type="NCBI Taxonomy" id="34277"/>
    <lineage>
        <taxon>Eukaryota</taxon>
        <taxon>Viridiplantae</taxon>
        <taxon>Streptophyta</taxon>
        <taxon>Embryophyta</taxon>
        <taxon>Tracheophyta</taxon>
        <taxon>Spermatophyta</taxon>
        <taxon>Magnoliopsida</taxon>
        <taxon>eudicotyledons</taxon>
        <taxon>Gunneridae</taxon>
        <taxon>Pentapetalae</taxon>
        <taxon>rosids</taxon>
        <taxon>malvids</taxon>
        <taxon>Malvales</taxon>
        <taxon>Malvaceae</taxon>
        <taxon>Malvoideae</taxon>
        <taxon>Gossypium</taxon>
    </lineage>
</organism>
<reference evidence="2 3" key="1">
    <citation type="submission" date="2019-07" db="EMBL/GenBank/DDBJ databases">
        <title>WGS assembly of Gossypium tomentosum.</title>
        <authorList>
            <person name="Chen Z.J."/>
            <person name="Sreedasyam A."/>
            <person name="Ando A."/>
            <person name="Song Q."/>
            <person name="De L."/>
            <person name="Hulse-Kemp A."/>
            <person name="Ding M."/>
            <person name="Ye W."/>
            <person name="Kirkbride R."/>
            <person name="Jenkins J."/>
            <person name="Plott C."/>
            <person name="Lovell J."/>
            <person name="Lin Y.-M."/>
            <person name="Vaughn R."/>
            <person name="Liu B."/>
            <person name="Li W."/>
            <person name="Simpson S."/>
            <person name="Scheffler B."/>
            <person name="Saski C."/>
            <person name="Grover C."/>
            <person name="Hu G."/>
            <person name="Conover J."/>
            <person name="Carlson J."/>
            <person name="Shu S."/>
            <person name="Boston L."/>
            <person name="Williams M."/>
            <person name="Peterson D."/>
            <person name="Mcgee K."/>
            <person name="Jones D."/>
            <person name="Wendel J."/>
            <person name="Stelly D."/>
            <person name="Grimwood J."/>
            <person name="Schmutz J."/>
        </authorList>
    </citation>
    <scope>NUCLEOTIDE SEQUENCE [LARGE SCALE GENOMIC DNA]</scope>
    <source>
        <strain evidence="2">7179.01</strain>
    </source>
</reference>
<keyword evidence="3" id="KW-1185">Reference proteome</keyword>
<evidence type="ECO:0000256" key="1">
    <source>
        <dbReference type="SAM" id="MobiDB-lite"/>
    </source>
</evidence>
<dbReference type="Proteomes" id="UP000322667">
    <property type="component" value="Chromosome D08"/>
</dbReference>
<feature type="region of interest" description="Disordered" evidence="1">
    <location>
        <begin position="1"/>
        <end position="20"/>
    </location>
</feature>
<protein>
    <submittedName>
        <fullName evidence="2">Uncharacterized protein</fullName>
    </submittedName>
</protein>
<dbReference type="AlphaFoldDB" id="A0A5D2JPG0"/>
<gene>
    <name evidence="2" type="ORF">ES332_D08G013500v1</name>
</gene>
<evidence type="ECO:0000313" key="2">
    <source>
        <dbReference type="EMBL" id="TYH56366.1"/>
    </source>
</evidence>
<dbReference type="EMBL" id="CM017630">
    <property type="protein sequence ID" value="TYH56366.1"/>
    <property type="molecule type" value="Genomic_DNA"/>
</dbReference>